<dbReference type="PROSITE" id="PS51208">
    <property type="entry name" value="AUTOTRANSPORTER"/>
    <property type="match status" value="1"/>
</dbReference>
<evidence type="ECO:0000259" key="1">
    <source>
        <dbReference type="PROSITE" id="PS51208"/>
    </source>
</evidence>
<accession>A0ABU7ZQP1</accession>
<dbReference type="SUPFAM" id="SSF103515">
    <property type="entry name" value="Autotransporter"/>
    <property type="match status" value="1"/>
</dbReference>
<dbReference type="InterPro" id="IPR030895">
    <property type="entry name" value="T5SS_PEPC_rpt"/>
</dbReference>
<dbReference type="InterPro" id="IPR006315">
    <property type="entry name" value="OM_autotransptr_brl_dom"/>
</dbReference>
<keyword evidence="3" id="KW-1185">Reference proteome</keyword>
<organism evidence="2 3">
    <name type="scientific">Pannonibacter anstelovis</name>
    <dbReference type="NCBI Taxonomy" id="3121537"/>
    <lineage>
        <taxon>Bacteria</taxon>
        <taxon>Pseudomonadati</taxon>
        <taxon>Pseudomonadota</taxon>
        <taxon>Alphaproteobacteria</taxon>
        <taxon>Hyphomicrobiales</taxon>
        <taxon>Stappiaceae</taxon>
        <taxon>Pannonibacter</taxon>
    </lineage>
</organism>
<protein>
    <submittedName>
        <fullName evidence="2">Autotransporter domain-containing protein</fullName>
    </submittedName>
</protein>
<comment type="caution">
    <text evidence="2">The sequence shown here is derived from an EMBL/GenBank/DDBJ whole genome shotgun (WGS) entry which is preliminary data.</text>
</comment>
<dbReference type="SMART" id="SM00869">
    <property type="entry name" value="Autotransporter"/>
    <property type="match status" value="1"/>
</dbReference>
<dbReference type="Gene3D" id="2.40.128.130">
    <property type="entry name" value="Autotransporter beta-domain"/>
    <property type="match status" value="1"/>
</dbReference>
<dbReference type="Pfam" id="PF03797">
    <property type="entry name" value="Autotransporter"/>
    <property type="match status" value="1"/>
</dbReference>
<sequence>MSSASNFLPYIVVTGTNSKLETSNLIIGNYGQGALNVTDGGQVTVNGNLFIGHEQQAVTFDYGRGTHTFGPEPSAGTVAVTGKGSVLQANAIYVGRGQVPAGYLGVVNSTGTLTVSNDGSVTASGGNGTINIALASGSTGTLNIGAAAGQPAQAAGTVQAAEIAFGAGTGAVVFNHTDTDYVFAPKVSGSGTLAFYSGTTTLTGDYSGFTGTAEIYKTGTFNLTSAYTGKISLNNGTVFTVNGTHNNNFQVLSGATLGGNGRIGAVTLAAGAVLAPGNASNGLVTNGIRFESGSTFQVGVNGSSFATAVVSTGKVSIGSGAALSVVAADGAAYKPSTSYPVLTSIDGLEGRFSTVTDNLAFLDASVAYTAGLDTHFVTITLNRATTPDGALLSFVSRASGPNGKSAADAIGATGVGALHDAVLSMREGETEQAFQMLSGEAHATVQRTVMSASSTSRNSMTQRIITATGGVGGSTGTQVSMAFNGKGGVPLARQIGAQVWSQATGGWGRTDATASTAAAESYGGGFLTGVDAEITPGWRTGMMAGYSRNQFSSSANHSSGSADTYQAGLYAGTQMDAIGLRLGASYAWHTLDTRRDVAFTGFSNRLAAAYSASTAQAFAEIGYALHLAPATVEPFAGIAVINQHTDGFTETGGPAALSSGSSNDVLGVTTLGLRGETAIGQIGSFTTSLSGSLAWRHAFGDVTPSSTLRFANGGDAFTVSGTPLDRDAALFEAGLSLKNDQALGLALAYQSELGATTQTHAGRLSLQYRF</sequence>
<name>A0ABU7ZQP1_9HYPH</name>
<dbReference type="InterPro" id="IPR036709">
    <property type="entry name" value="Autotransporte_beta_dom_sf"/>
</dbReference>
<dbReference type="NCBIfam" id="TIGR01414">
    <property type="entry name" value="autotrans_barl"/>
    <property type="match status" value="1"/>
</dbReference>
<feature type="domain" description="Autotransporter" evidence="1">
    <location>
        <begin position="492"/>
        <end position="770"/>
    </location>
</feature>
<reference evidence="2 3" key="1">
    <citation type="submission" date="2024-02" db="EMBL/GenBank/DDBJ databases">
        <title>A new putative Pannonibacter species isolated from two cases of bloodstream infections in paediatric patients.</title>
        <authorList>
            <person name="Castellana S."/>
            <person name="De Laurentiis V."/>
            <person name="Grassi M."/>
            <person name="De Leonardis F."/>
            <person name="Mosca A."/>
            <person name="De Carlo C."/>
            <person name="Sparapano E."/>
            <person name="Ronga L."/>
            <person name="Santacroce L."/>
            <person name="Chironna M."/>
            <person name="De Robertis A."/>
            <person name="Bianco A."/>
            <person name="Del Sambro L."/>
            <person name="Capozzi L."/>
            <person name="Parisi A."/>
        </authorList>
    </citation>
    <scope>NUCLEOTIDE SEQUENCE [LARGE SCALE GENOMIC DNA]</scope>
    <source>
        <strain evidence="2 3">Pt2</strain>
    </source>
</reference>
<dbReference type="RefSeq" id="WP_334251530.1">
    <property type="nucleotide sequence ID" value="NZ_JBAKBE010000007.1"/>
</dbReference>
<dbReference type="EMBL" id="JBAKBE010000007">
    <property type="protein sequence ID" value="MEH0097321.1"/>
    <property type="molecule type" value="Genomic_DNA"/>
</dbReference>
<evidence type="ECO:0000313" key="2">
    <source>
        <dbReference type="EMBL" id="MEH0097321.1"/>
    </source>
</evidence>
<dbReference type="NCBIfam" id="TIGR04393">
    <property type="entry name" value="rpt_T5SS_PEPC"/>
    <property type="match status" value="1"/>
</dbReference>
<proteinExistence type="predicted"/>
<dbReference type="Proteomes" id="UP001380822">
    <property type="component" value="Unassembled WGS sequence"/>
</dbReference>
<gene>
    <name evidence="2" type="ORF">V6L76_13730</name>
</gene>
<evidence type="ECO:0000313" key="3">
    <source>
        <dbReference type="Proteomes" id="UP001380822"/>
    </source>
</evidence>
<dbReference type="InterPro" id="IPR005546">
    <property type="entry name" value="Autotransporte_beta"/>
</dbReference>